<evidence type="ECO:0000313" key="1">
    <source>
        <dbReference type="EMBL" id="KAI3698830.1"/>
    </source>
</evidence>
<name>A0ACB8ZRT2_CICIN</name>
<sequence length="91" mass="10124">MYLYTMIRQYQISHNSGLTRESRQQRDLPVSHGNSGLTREPYLTGAAFGLCLRCGLRAMLLLQVSMILVGDKIESVTREVGLLDAVVAARL</sequence>
<reference evidence="2" key="1">
    <citation type="journal article" date="2022" name="Mol. Ecol. Resour.">
        <title>The genomes of chicory, endive, great burdock and yacon provide insights into Asteraceae palaeo-polyploidization history and plant inulin production.</title>
        <authorList>
            <person name="Fan W."/>
            <person name="Wang S."/>
            <person name="Wang H."/>
            <person name="Wang A."/>
            <person name="Jiang F."/>
            <person name="Liu H."/>
            <person name="Zhao H."/>
            <person name="Xu D."/>
            <person name="Zhang Y."/>
        </authorList>
    </citation>
    <scope>NUCLEOTIDE SEQUENCE [LARGE SCALE GENOMIC DNA]</scope>
    <source>
        <strain evidence="2">cv. Punajuju</strain>
    </source>
</reference>
<dbReference type="Proteomes" id="UP001055811">
    <property type="component" value="Linkage Group LG08"/>
</dbReference>
<organism evidence="1 2">
    <name type="scientific">Cichorium intybus</name>
    <name type="common">Chicory</name>
    <dbReference type="NCBI Taxonomy" id="13427"/>
    <lineage>
        <taxon>Eukaryota</taxon>
        <taxon>Viridiplantae</taxon>
        <taxon>Streptophyta</taxon>
        <taxon>Embryophyta</taxon>
        <taxon>Tracheophyta</taxon>
        <taxon>Spermatophyta</taxon>
        <taxon>Magnoliopsida</taxon>
        <taxon>eudicotyledons</taxon>
        <taxon>Gunneridae</taxon>
        <taxon>Pentapetalae</taxon>
        <taxon>asterids</taxon>
        <taxon>campanulids</taxon>
        <taxon>Asterales</taxon>
        <taxon>Asteraceae</taxon>
        <taxon>Cichorioideae</taxon>
        <taxon>Cichorieae</taxon>
        <taxon>Cichoriinae</taxon>
        <taxon>Cichorium</taxon>
    </lineage>
</organism>
<protein>
    <submittedName>
        <fullName evidence="1">Uncharacterized protein</fullName>
    </submittedName>
</protein>
<reference evidence="1 2" key="2">
    <citation type="journal article" date="2022" name="Mol. Ecol. Resour.">
        <title>The genomes of chicory, endive, great burdock and yacon provide insights into Asteraceae paleo-polyploidization history and plant inulin production.</title>
        <authorList>
            <person name="Fan W."/>
            <person name="Wang S."/>
            <person name="Wang H."/>
            <person name="Wang A."/>
            <person name="Jiang F."/>
            <person name="Liu H."/>
            <person name="Zhao H."/>
            <person name="Xu D."/>
            <person name="Zhang Y."/>
        </authorList>
    </citation>
    <scope>NUCLEOTIDE SEQUENCE [LARGE SCALE GENOMIC DNA]</scope>
    <source>
        <strain evidence="2">cv. Punajuju</strain>
        <tissue evidence="1">Leaves</tissue>
    </source>
</reference>
<evidence type="ECO:0000313" key="2">
    <source>
        <dbReference type="Proteomes" id="UP001055811"/>
    </source>
</evidence>
<keyword evidence="2" id="KW-1185">Reference proteome</keyword>
<gene>
    <name evidence="1" type="ORF">L2E82_42685</name>
</gene>
<proteinExistence type="predicted"/>
<comment type="caution">
    <text evidence="1">The sequence shown here is derived from an EMBL/GenBank/DDBJ whole genome shotgun (WGS) entry which is preliminary data.</text>
</comment>
<accession>A0ACB8ZRT2</accession>
<dbReference type="EMBL" id="CM042016">
    <property type="protein sequence ID" value="KAI3698830.1"/>
    <property type="molecule type" value="Genomic_DNA"/>
</dbReference>